<organism evidence="1 2">
    <name type="scientific">Colobus angolensis palliatus</name>
    <name type="common">Peters' Angolan colobus</name>
    <dbReference type="NCBI Taxonomy" id="336983"/>
    <lineage>
        <taxon>Eukaryota</taxon>
        <taxon>Metazoa</taxon>
        <taxon>Chordata</taxon>
        <taxon>Craniata</taxon>
        <taxon>Vertebrata</taxon>
        <taxon>Euteleostomi</taxon>
        <taxon>Mammalia</taxon>
        <taxon>Eutheria</taxon>
        <taxon>Euarchontoglires</taxon>
        <taxon>Primates</taxon>
        <taxon>Haplorrhini</taxon>
        <taxon>Catarrhini</taxon>
        <taxon>Cercopithecidae</taxon>
        <taxon>Colobinae</taxon>
        <taxon>Colobus</taxon>
    </lineage>
</organism>
<proteinExistence type="predicted"/>
<evidence type="ECO:0000313" key="1">
    <source>
        <dbReference type="Ensembl" id="ENSCANP00000007468.1"/>
    </source>
</evidence>
<reference evidence="1" key="1">
    <citation type="submission" date="2025-08" db="UniProtKB">
        <authorList>
            <consortium name="Ensembl"/>
        </authorList>
    </citation>
    <scope>IDENTIFICATION</scope>
</reference>
<dbReference type="AlphaFoldDB" id="A0A2K5HT00"/>
<reference evidence="1" key="2">
    <citation type="submission" date="2025-09" db="UniProtKB">
        <authorList>
            <consortium name="Ensembl"/>
        </authorList>
    </citation>
    <scope>IDENTIFICATION</scope>
</reference>
<dbReference type="OMA" id="WKHTTSG"/>
<dbReference type="Proteomes" id="UP000233080">
    <property type="component" value="Unassembled WGS sequence"/>
</dbReference>
<accession>A0A2K5HT00</accession>
<keyword evidence="2" id="KW-1185">Reference proteome</keyword>
<dbReference type="Ensembl" id="ENSCANT00000027679.1">
    <property type="protein sequence ID" value="ENSCANP00000007468.1"/>
    <property type="gene ID" value="ENSCANG00000024541.1"/>
</dbReference>
<protein>
    <submittedName>
        <fullName evidence="1">Uncharacterized protein</fullName>
    </submittedName>
</protein>
<name>A0A2K5HT00_COLAP</name>
<sequence>MGLLFPLLFIDAGFQNFRVALLSGVISSPALNTGAWPASGLPGPSTHGACVSHWPSTPRKHATSGKDSPDLRFSKHGVPQEFWAGGLVAVLEMAPSPSPWGTQEGPARMCSLWVVGWCPCRGVGVRDLVPVHAGVWCKHVCAVQRDACGESRTRVPRRRGGAVTSVLCLFLIKTFPLFSYKFASCKQVPKDPPLVKSGFE</sequence>
<evidence type="ECO:0000313" key="2">
    <source>
        <dbReference type="Proteomes" id="UP000233080"/>
    </source>
</evidence>